<dbReference type="OrthoDB" id="162969at2759"/>
<feature type="non-terminal residue" evidence="1">
    <location>
        <position position="117"/>
    </location>
</feature>
<dbReference type="AlphaFoldDB" id="A0A6A4H827"/>
<sequence>CQASNIESLLNSEAEKSMLDASTDQDIFDAVMHARAAKENGVIAGGDDDKDDDAAITKHPSCREALQAVTIMQKYVNGIDKLYARKLESILATFGQSTHLQESHSMVNSLITDFFSC</sequence>
<protein>
    <submittedName>
        <fullName evidence="1">Uncharacterized protein</fullName>
    </submittedName>
</protein>
<proteinExistence type="predicted"/>
<evidence type="ECO:0000313" key="2">
    <source>
        <dbReference type="Proteomes" id="UP000799118"/>
    </source>
</evidence>
<dbReference type="EMBL" id="ML769551">
    <property type="protein sequence ID" value="KAE9394389.1"/>
    <property type="molecule type" value="Genomic_DNA"/>
</dbReference>
<organism evidence="1 2">
    <name type="scientific">Gymnopus androsaceus JB14</name>
    <dbReference type="NCBI Taxonomy" id="1447944"/>
    <lineage>
        <taxon>Eukaryota</taxon>
        <taxon>Fungi</taxon>
        <taxon>Dikarya</taxon>
        <taxon>Basidiomycota</taxon>
        <taxon>Agaricomycotina</taxon>
        <taxon>Agaricomycetes</taxon>
        <taxon>Agaricomycetidae</taxon>
        <taxon>Agaricales</taxon>
        <taxon>Marasmiineae</taxon>
        <taxon>Omphalotaceae</taxon>
        <taxon>Gymnopus</taxon>
    </lineage>
</organism>
<evidence type="ECO:0000313" key="1">
    <source>
        <dbReference type="EMBL" id="KAE9394389.1"/>
    </source>
</evidence>
<accession>A0A6A4H827</accession>
<feature type="non-terminal residue" evidence="1">
    <location>
        <position position="1"/>
    </location>
</feature>
<gene>
    <name evidence="1" type="ORF">BT96DRAFT_752099</name>
</gene>
<reference evidence="1" key="1">
    <citation type="journal article" date="2019" name="Environ. Microbiol.">
        <title>Fungal ecological strategies reflected in gene transcription - a case study of two litter decomposers.</title>
        <authorList>
            <person name="Barbi F."/>
            <person name="Kohler A."/>
            <person name="Barry K."/>
            <person name="Baskaran P."/>
            <person name="Daum C."/>
            <person name="Fauchery L."/>
            <person name="Ihrmark K."/>
            <person name="Kuo A."/>
            <person name="LaButti K."/>
            <person name="Lipzen A."/>
            <person name="Morin E."/>
            <person name="Grigoriev I.V."/>
            <person name="Henrissat B."/>
            <person name="Lindahl B."/>
            <person name="Martin F."/>
        </authorList>
    </citation>
    <scope>NUCLEOTIDE SEQUENCE</scope>
    <source>
        <strain evidence="1">JB14</strain>
    </source>
</reference>
<name>A0A6A4H827_9AGAR</name>
<dbReference type="Proteomes" id="UP000799118">
    <property type="component" value="Unassembled WGS sequence"/>
</dbReference>
<keyword evidence="2" id="KW-1185">Reference proteome</keyword>